<dbReference type="EMBL" id="CP065725">
    <property type="protein sequence ID" value="QPT41022.1"/>
    <property type="molecule type" value="Genomic_DNA"/>
</dbReference>
<dbReference type="Proteomes" id="UP000594903">
    <property type="component" value="Chromosome"/>
</dbReference>
<gene>
    <name evidence="7" type="primary">nreC</name>
    <name evidence="6" type="ORF">I6G29_05620</name>
    <name evidence="7" type="ORF">NCTC11997_01179</name>
</gene>
<sequence length="104" mass="12265">MKTNSFNKKQATEKHVKANKADEENKLTNKNRPFTMDLMTNREREIFLLIKKGLTSKECAIALDLSVRTVEVHRTNLIQKYNVKNIVELVFRINQEERIKNKHP</sequence>
<feature type="region of interest" description="Disordered" evidence="4">
    <location>
        <begin position="1"/>
        <end position="35"/>
    </location>
</feature>
<reference evidence="6 9" key="2">
    <citation type="submission" date="2020-12" db="EMBL/GenBank/DDBJ databases">
        <title>FDA dAtabase for Regulatory Grade micrObial Sequences (FDA-ARGOS): Supporting development and validation of Infectious Disease Dx tests.</title>
        <authorList>
            <person name="Sproer C."/>
            <person name="Gronow S."/>
            <person name="Severitt S."/>
            <person name="Schroder I."/>
            <person name="Tallon L."/>
            <person name="Sadzewicz L."/>
            <person name="Zhao X."/>
            <person name="Boylan J."/>
            <person name="Ott S."/>
            <person name="Bowen H."/>
            <person name="Vavikolanu K."/>
            <person name="Mehta A."/>
            <person name="Aluvathingal J."/>
            <person name="Nadendla S."/>
            <person name="Lowell S."/>
            <person name="Myers T."/>
            <person name="Yan Y."/>
            <person name="Sichtig H."/>
        </authorList>
    </citation>
    <scope>NUCLEOTIDE SEQUENCE [LARGE SCALE GENOMIC DNA]</scope>
    <source>
        <strain evidence="6 9">FDAARGOS_872</strain>
    </source>
</reference>
<dbReference type="InterPro" id="IPR039420">
    <property type="entry name" value="WalR-like"/>
</dbReference>
<dbReference type="Pfam" id="PF00196">
    <property type="entry name" value="GerE"/>
    <property type="match status" value="1"/>
</dbReference>
<keyword evidence="9" id="KW-1185">Reference proteome</keyword>
<dbReference type="GO" id="GO:0003677">
    <property type="term" value="F:DNA binding"/>
    <property type="evidence" value="ECO:0007669"/>
    <property type="project" value="UniProtKB-KW"/>
</dbReference>
<keyword evidence="2" id="KW-0238">DNA-binding</keyword>
<dbReference type="PANTHER" id="PTHR43214">
    <property type="entry name" value="TWO-COMPONENT RESPONSE REGULATOR"/>
    <property type="match status" value="1"/>
</dbReference>
<dbReference type="Gene3D" id="1.10.10.10">
    <property type="entry name" value="Winged helix-like DNA-binding domain superfamily/Winged helix DNA-binding domain"/>
    <property type="match status" value="1"/>
</dbReference>
<organism evidence="7 8">
    <name type="scientific">Oligella ureolytica</name>
    <dbReference type="NCBI Taxonomy" id="90244"/>
    <lineage>
        <taxon>Bacteria</taxon>
        <taxon>Pseudomonadati</taxon>
        <taxon>Pseudomonadota</taxon>
        <taxon>Betaproteobacteria</taxon>
        <taxon>Burkholderiales</taxon>
        <taxon>Alcaligenaceae</taxon>
        <taxon>Oligella</taxon>
    </lineage>
</organism>
<feature type="domain" description="HTH luxR-type" evidence="5">
    <location>
        <begin position="32"/>
        <end position="97"/>
    </location>
</feature>
<dbReference type="InterPro" id="IPR000792">
    <property type="entry name" value="Tscrpt_reg_LuxR_C"/>
</dbReference>
<dbReference type="PANTHER" id="PTHR43214:SF41">
    <property type="entry name" value="NITRATE_NITRITE RESPONSE REGULATOR PROTEIN NARP"/>
    <property type="match status" value="1"/>
</dbReference>
<evidence type="ECO:0000313" key="6">
    <source>
        <dbReference type="EMBL" id="QPT41022.1"/>
    </source>
</evidence>
<feature type="compositionally biased region" description="Basic and acidic residues" evidence="4">
    <location>
        <begin position="10"/>
        <end position="27"/>
    </location>
</feature>
<dbReference type="AlphaFoldDB" id="A0A378XEC1"/>
<keyword evidence="3" id="KW-0804">Transcription</keyword>
<dbReference type="OrthoDB" id="9816469at2"/>
<dbReference type="PROSITE" id="PS50043">
    <property type="entry name" value="HTH_LUXR_2"/>
    <property type="match status" value="1"/>
</dbReference>
<dbReference type="InterPro" id="IPR036388">
    <property type="entry name" value="WH-like_DNA-bd_sf"/>
</dbReference>
<dbReference type="InterPro" id="IPR016032">
    <property type="entry name" value="Sig_transdc_resp-reg_C-effctor"/>
</dbReference>
<protein>
    <submittedName>
        <fullName evidence="6">Helix-turn-helix transcriptional regulator</fullName>
    </submittedName>
    <submittedName>
        <fullName evidence="7">Nitrogen regulation protein C</fullName>
    </submittedName>
</protein>
<dbReference type="CDD" id="cd06170">
    <property type="entry name" value="LuxR_C_like"/>
    <property type="match status" value="1"/>
</dbReference>
<dbReference type="RefSeq" id="WP_018574051.1">
    <property type="nucleotide sequence ID" value="NZ_CP065725.1"/>
</dbReference>
<evidence type="ECO:0000256" key="2">
    <source>
        <dbReference type="ARBA" id="ARBA00023125"/>
    </source>
</evidence>
<evidence type="ECO:0000313" key="9">
    <source>
        <dbReference type="Proteomes" id="UP000594903"/>
    </source>
</evidence>
<evidence type="ECO:0000313" key="8">
    <source>
        <dbReference type="Proteomes" id="UP000254603"/>
    </source>
</evidence>
<dbReference type="Proteomes" id="UP000254603">
    <property type="component" value="Unassembled WGS sequence"/>
</dbReference>
<dbReference type="EMBL" id="UGSB01000001">
    <property type="protein sequence ID" value="SUA53464.1"/>
    <property type="molecule type" value="Genomic_DNA"/>
</dbReference>
<evidence type="ECO:0000256" key="4">
    <source>
        <dbReference type="SAM" id="MobiDB-lite"/>
    </source>
</evidence>
<dbReference type="STRING" id="1122619.GCA_000373745_00867"/>
<evidence type="ECO:0000256" key="1">
    <source>
        <dbReference type="ARBA" id="ARBA00023015"/>
    </source>
</evidence>
<evidence type="ECO:0000256" key="3">
    <source>
        <dbReference type="ARBA" id="ARBA00023163"/>
    </source>
</evidence>
<reference evidence="7 8" key="1">
    <citation type="submission" date="2018-06" db="EMBL/GenBank/DDBJ databases">
        <authorList>
            <consortium name="Pathogen Informatics"/>
            <person name="Doyle S."/>
        </authorList>
    </citation>
    <scope>NUCLEOTIDE SEQUENCE [LARGE SCALE GENOMIC DNA]</scope>
    <source>
        <strain evidence="7 8">NCTC11997</strain>
    </source>
</reference>
<evidence type="ECO:0000313" key="7">
    <source>
        <dbReference type="EMBL" id="SUA53464.1"/>
    </source>
</evidence>
<name>A0A378XEC1_9BURK</name>
<dbReference type="GO" id="GO:0006355">
    <property type="term" value="P:regulation of DNA-templated transcription"/>
    <property type="evidence" value="ECO:0007669"/>
    <property type="project" value="InterPro"/>
</dbReference>
<proteinExistence type="predicted"/>
<accession>A0A378XEC1</accession>
<evidence type="ECO:0000259" key="5">
    <source>
        <dbReference type="PROSITE" id="PS50043"/>
    </source>
</evidence>
<dbReference type="SUPFAM" id="SSF46894">
    <property type="entry name" value="C-terminal effector domain of the bipartite response regulators"/>
    <property type="match status" value="1"/>
</dbReference>
<dbReference type="PRINTS" id="PR00038">
    <property type="entry name" value="HTHLUXR"/>
</dbReference>
<dbReference type="SMART" id="SM00421">
    <property type="entry name" value="HTH_LUXR"/>
    <property type="match status" value="1"/>
</dbReference>
<keyword evidence="1" id="KW-0805">Transcription regulation</keyword>